<reference evidence="2 3" key="1">
    <citation type="journal article" date="2014" name="Mol. Biol. Evol.">
        <title>Massive expansion of Ubiquitination-related gene families within the Chlamydiae.</title>
        <authorList>
            <person name="Domman D."/>
            <person name="Collingro A."/>
            <person name="Lagkouvardos I."/>
            <person name="Gehre L."/>
            <person name="Weinmaier T."/>
            <person name="Rattei T."/>
            <person name="Subtil A."/>
            <person name="Horn M."/>
        </authorList>
    </citation>
    <scope>NUCLEOTIDE SEQUENCE [LARGE SCALE GENOMIC DNA]</scope>
    <source>
        <strain evidence="2 3">OEW1</strain>
    </source>
</reference>
<dbReference type="Proteomes" id="UP000031307">
    <property type="component" value="Unassembled WGS sequence"/>
</dbReference>
<dbReference type="GO" id="GO:0016872">
    <property type="term" value="F:intramolecular lyase activity"/>
    <property type="evidence" value="ECO:0007669"/>
    <property type="project" value="InterPro"/>
</dbReference>
<dbReference type="PATRIC" id="fig|83552.4.peg.641"/>
<dbReference type="InterPro" id="IPR036298">
    <property type="entry name" value="Chalcone_isomerase_sf"/>
</dbReference>
<dbReference type="EMBL" id="JSAM01000034">
    <property type="protein sequence ID" value="KIA78185.1"/>
    <property type="molecule type" value="Genomic_DNA"/>
</dbReference>
<sequence length="219" mass="25177">MLSFSFYATQNIIIFRRSSMQKTLLLILGALSFTLSVVATDVIEPSTRLCFPSEVHFEDNNSDITLNLAGTAVRSKFFINIYAIGYYLHNPVKMKRAAVFDEMLKDGQIKQFTIKWVYEADLKTVQEAFFAGFHKTLTDEEYKSIEPLIKEYISLYTDGTKKGDEHVLRWFPGNMITLEINGENKGKIAHPVFAKGLWRIWFDSKSIVSRNKLVKNLLD</sequence>
<dbReference type="InterPro" id="IPR016087">
    <property type="entry name" value="Chalcone_isomerase"/>
</dbReference>
<dbReference type="PANTHER" id="PTHR47698">
    <property type="entry name" value="FATTY-ACID-BINDING PROTEIN 3, CHLOROPLASTIC"/>
    <property type="match status" value="1"/>
</dbReference>
<gene>
    <name evidence="2" type="ORF">DB43_EO00210</name>
</gene>
<dbReference type="Pfam" id="PF16036">
    <property type="entry name" value="Chalcone_3"/>
    <property type="match status" value="1"/>
</dbReference>
<name>A0A0C1CB71_9BACT</name>
<comment type="caution">
    <text evidence="2">The sequence shown here is derived from an EMBL/GenBank/DDBJ whole genome shotgun (WGS) entry which is preliminary data.</text>
</comment>
<evidence type="ECO:0000313" key="3">
    <source>
        <dbReference type="Proteomes" id="UP000031307"/>
    </source>
</evidence>
<accession>A0A0C1CB71</accession>
<dbReference type="AlphaFoldDB" id="A0A0C1CB71"/>
<proteinExistence type="predicted"/>
<evidence type="ECO:0000259" key="1">
    <source>
        <dbReference type="Pfam" id="PF16036"/>
    </source>
</evidence>
<dbReference type="InterPro" id="IPR016088">
    <property type="entry name" value="Chalcone_isomerase_3-sand"/>
</dbReference>
<dbReference type="Gene3D" id="3.50.70.10">
    <property type="match status" value="1"/>
</dbReference>
<evidence type="ECO:0000313" key="2">
    <source>
        <dbReference type="EMBL" id="KIA78185.1"/>
    </source>
</evidence>
<dbReference type="SUPFAM" id="SSF54626">
    <property type="entry name" value="Chalcone isomerase"/>
    <property type="match status" value="1"/>
</dbReference>
<feature type="domain" description="Chalcone isomerase" evidence="1">
    <location>
        <begin position="63"/>
        <end position="207"/>
    </location>
</feature>
<dbReference type="PANTHER" id="PTHR47698:SF2">
    <property type="entry name" value="FATTY-ACID-BINDING PROTEIN 3, CHLOROPLASTIC"/>
    <property type="match status" value="1"/>
</dbReference>
<protein>
    <recommendedName>
        <fullName evidence="1">Chalcone isomerase domain-containing protein</fullName>
    </recommendedName>
</protein>
<organism evidence="2 3">
    <name type="scientific">Parachlamydia acanthamoebae</name>
    <dbReference type="NCBI Taxonomy" id="83552"/>
    <lineage>
        <taxon>Bacteria</taxon>
        <taxon>Pseudomonadati</taxon>
        <taxon>Chlamydiota</taxon>
        <taxon>Chlamydiia</taxon>
        <taxon>Parachlamydiales</taxon>
        <taxon>Parachlamydiaceae</taxon>
        <taxon>Parachlamydia</taxon>
    </lineage>
</organism>